<protein>
    <submittedName>
        <fullName evidence="1">Uncharacterized protein</fullName>
    </submittedName>
</protein>
<evidence type="ECO:0000313" key="2">
    <source>
        <dbReference type="Proteomes" id="UP000623467"/>
    </source>
</evidence>
<dbReference type="EMBL" id="JACAZH010000005">
    <property type="protein sequence ID" value="KAF7367805.1"/>
    <property type="molecule type" value="Genomic_DNA"/>
</dbReference>
<sequence length="496" mass="55656">MDLRSTSCRLSVSDTSVYTTTSSSTQWGPGALAGKAIRAMGKAVLRSAEYIVISRRLSAIRAALSRHDDNQQIRERMFDDLLELSRHILALYPEAFRTQAMQIIVAQIASEDTYHLQCSFSKWEIDHEDMVALVSEIIGVVLFSKRGFVDEMLVNAYMMALPQHCHPWLPCVRFITKIAQVNDNILRGVFAAKFIEMVLWVSGSQTLSRNSQEHLLVDACSEAFTNLSQPPAYELYVLWCEQIGGLGSEDSVISLPKVLTCVSTKHLWPVIEARLLGMHADSMLKLIGQHQKSYRIYSGYGFSKPHDFDNDLMPWCIAYRSKPSLSAQFTRNFLRCVGIGGDVQNKTVDYLSHLTYEQNVMALADMIEHLIAQSYVDPSTAESSMVLFTPEAPDIATNIVQFLIAISNSIAESPLLDAALLNIVAFVPNSRDSERILEDIYRRMYSPSFRRRKSSPAYRATTMELLSSIKSSGLSAVVDEASRKGGWVHFLQPLFN</sequence>
<dbReference type="OrthoDB" id="3007877at2759"/>
<dbReference type="AlphaFoldDB" id="A0A8H6Z1W4"/>
<gene>
    <name evidence="1" type="ORF">MSAN_00844700</name>
</gene>
<evidence type="ECO:0000313" key="1">
    <source>
        <dbReference type="EMBL" id="KAF7367805.1"/>
    </source>
</evidence>
<name>A0A8H6Z1W4_9AGAR</name>
<keyword evidence="2" id="KW-1185">Reference proteome</keyword>
<dbReference type="Proteomes" id="UP000623467">
    <property type="component" value="Unassembled WGS sequence"/>
</dbReference>
<organism evidence="1 2">
    <name type="scientific">Mycena sanguinolenta</name>
    <dbReference type="NCBI Taxonomy" id="230812"/>
    <lineage>
        <taxon>Eukaryota</taxon>
        <taxon>Fungi</taxon>
        <taxon>Dikarya</taxon>
        <taxon>Basidiomycota</taxon>
        <taxon>Agaricomycotina</taxon>
        <taxon>Agaricomycetes</taxon>
        <taxon>Agaricomycetidae</taxon>
        <taxon>Agaricales</taxon>
        <taxon>Marasmiineae</taxon>
        <taxon>Mycenaceae</taxon>
        <taxon>Mycena</taxon>
    </lineage>
</organism>
<accession>A0A8H6Z1W4</accession>
<reference evidence="1" key="1">
    <citation type="submission" date="2020-05" db="EMBL/GenBank/DDBJ databases">
        <title>Mycena genomes resolve the evolution of fungal bioluminescence.</title>
        <authorList>
            <person name="Tsai I.J."/>
        </authorList>
    </citation>
    <scope>NUCLEOTIDE SEQUENCE</scope>
    <source>
        <strain evidence="1">160909Yilan</strain>
    </source>
</reference>
<comment type="caution">
    <text evidence="1">The sequence shown here is derived from an EMBL/GenBank/DDBJ whole genome shotgun (WGS) entry which is preliminary data.</text>
</comment>
<proteinExistence type="predicted"/>